<evidence type="ECO:0000313" key="6">
    <source>
        <dbReference type="Proteomes" id="UP001152795"/>
    </source>
</evidence>
<name>A0A7D9DHL7_PARCT</name>
<dbReference type="PANTHER" id="PTHR34615:SF1">
    <property type="entry name" value="PX DOMAIN-CONTAINING PROTEIN"/>
    <property type="match status" value="1"/>
</dbReference>
<dbReference type="InterPro" id="IPR027806">
    <property type="entry name" value="HARBI1_dom"/>
</dbReference>
<keyword evidence="6" id="KW-1185">Reference proteome</keyword>
<dbReference type="EMBL" id="CACRXK020000791">
    <property type="protein sequence ID" value="CAB3984829.1"/>
    <property type="molecule type" value="Genomic_DNA"/>
</dbReference>
<reference evidence="4" key="1">
    <citation type="submission" date="2020-04" db="EMBL/GenBank/DDBJ databases">
        <authorList>
            <person name="Alioto T."/>
            <person name="Alioto T."/>
            <person name="Gomez Garrido J."/>
        </authorList>
    </citation>
    <scope>NUCLEOTIDE SEQUENCE</scope>
    <source>
        <strain evidence="4">A484AB</strain>
    </source>
</reference>
<dbReference type="EMBL" id="CACRXK020027670">
    <property type="protein sequence ID" value="CAB4041036.1"/>
    <property type="molecule type" value="Genomic_DNA"/>
</dbReference>
<feature type="domain" description="DDE Tnp4" evidence="3">
    <location>
        <begin position="176"/>
        <end position="332"/>
    </location>
</feature>
<comment type="cofactor">
    <cofactor evidence="1">
        <name>a divalent metal cation</name>
        <dbReference type="ChEBI" id="CHEBI:60240"/>
    </cofactor>
</comment>
<evidence type="ECO:0000256" key="1">
    <source>
        <dbReference type="ARBA" id="ARBA00001968"/>
    </source>
</evidence>
<evidence type="ECO:0000313" key="4">
    <source>
        <dbReference type="EMBL" id="CAB3984829.1"/>
    </source>
</evidence>
<protein>
    <recommendedName>
        <fullName evidence="3">DDE Tnp4 domain-containing protein</fullName>
    </recommendedName>
</protein>
<evidence type="ECO:0000313" key="5">
    <source>
        <dbReference type="EMBL" id="CAB4041036.1"/>
    </source>
</evidence>
<sequence length="358" mass="41345">MAGNSLQEFREQLTLAYLSDVIDIEDFVYLYQTNQSREIFPYWKFDKFDFESWDDTECHKELRFRKSDIPKLLNCLGIPDKIICCQRTSCSGLEGLCILLKRLAYPCRYTDMVSRFGRNPTEICLIFNRMLSIVFNAHHHRLESFEQPFLSPENLGRYADSIHAHGAPLQNCFGFIDGTVRRITRPNQNQRTMYNGYKRDHAMKFQSVVVPDGLIANLSGPYEGKRHDSTMLYQSGLLPLLEQHAFYNGVPLSLYGDPAYPLGIHLQGPFKDRQPTPEMELFNKAMSSVRVSVEWMFGSICNYFAFIDMKKQQKINLSAVGKFYTVSALLQNAHTCLYGNIVAHFFELSPPTLEHYFS</sequence>
<dbReference type="PANTHER" id="PTHR34615">
    <property type="entry name" value="PX DOMAIN-CONTAINING PROTEIN"/>
    <property type="match status" value="1"/>
</dbReference>
<evidence type="ECO:0000259" key="3">
    <source>
        <dbReference type="Pfam" id="PF13359"/>
    </source>
</evidence>
<dbReference type="Proteomes" id="UP001152795">
    <property type="component" value="Unassembled WGS sequence"/>
</dbReference>
<comment type="caution">
    <text evidence="4">The sequence shown here is derived from an EMBL/GenBank/DDBJ whole genome shotgun (WGS) entry which is preliminary data.</text>
</comment>
<accession>A0A7D9DHL7</accession>
<evidence type="ECO:0000256" key="2">
    <source>
        <dbReference type="ARBA" id="ARBA00022723"/>
    </source>
</evidence>
<gene>
    <name evidence="5" type="ORF">PACLA_8A041266</name>
    <name evidence="4" type="ORF">PACLA_8A076928</name>
</gene>
<keyword evidence="2" id="KW-0479">Metal-binding</keyword>
<dbReference type="OrthoDB" id="5975877at2759"/>
<dbReference type="AlphaFoldDB" id="A0A7D9DHL7"/>
<organism evidence="4 6">
    <name type="scientific">Paramuricea clavata</name>
    <name type="common">Red gorgonian</name>
    <name type="synonym">Violescent sea-whip</name>
    <dbReference type="NCBI Taxonomy" id="317549"/>
    <lineage>
        <taxon>Eukaryota</taxon>
        <taxon>Metazoa</taxon>
        <taxon>Cnidaria</taxon>
        <taxon>Anthozoa</taxon>
        <taxon>Octocorallia</taxon>
        <taxon>Malacalcyonacea</taxon>
        <taxon>Plexauridae</taxon>
        <taxon>Paramuricea</taxon>
    </lineage>
</organism>
<dbReference type="GO" id="GO:0046872">
    <property type="term" value="F:metal ion binding"/>
    <property type="evidence" value="ECO:0007669"/>
    <property type="project" value="UniProtKB-KW"/>
</dbReference>
<proteinExistence type="predicted"/>
<dbReference type="Pfam" id="PF13359">
    <property type="entry name" value="DDE_Tnp_4"/>
    <property type="match status" value="1"/>
</dbReference>